<proteinExistence type="predicted"/>
<dbReference type="PROSITE" id="PS51352">
    <property type="entry name" value="THIOREDOXIN_2"/>
    <property type="match status" value="1"/>
</dbReference>
<gene>
    <name evidence="2" type="ORF">JAO71_08150</name>
</gene>
<dbReference type="Pfam" id="PF00578">
    <property type="entry name" value="AhpC-TSA"/>
    <property type="match status" value="1"/>
</dbReference>
<evidence type="ECO:0000313" key="3">
    <source>
        <dbReference type="Proteomes" id="UP000605013"/>
    </source>
</evidence>
<evidence type="ECO:0000259" key="1">
    <source>
        <dbReference type="PROSITE" id="PS51352"/>
    </source>
</evidence>
<dbReference type="InterPro" id="IPR036249">
    <property type="entry name" value="Thioredoxin-like_sf"/>
</dbReference>
<dbReference type="Gene3D" id="3.40.30.10">
    <property type="entry name" value="Glutaredoxin"/>
    <property type="match status" value="1"/>
</dbReference>
<feature type="domain" description="Thioredoxin" evidence="1">
    <location>
        <begin position="40"/>
        <end position="187"/>
    </location>
</feature>
<sequence length="188" mass="21645">MTKPKISLNNTLFVAILVLMIIPTTRQFIQIQVHRGLALLSPSIEKPNNRKIITNYNWQLQNSTGQPFNFRQAENKIVLVSFWATWCPPCIAELPSMQQLYETYKDKIEFVFISNEKIETINAFMAKNNYSFKVYTPLEKSSINTFEINSIPRTFLINQKGEVVIDKNGAANWNSETVNKIINGLLEL</sequence>
<dbReference type="CDD" id="cd02966">
    <property type="entry name" value="TlpA_like_family"/>
    <property type="match status" value="1"/>
</dbReference>
<dbReference type="PANTHER" id="PTHR42852:SF17">
    <property type="entry name" value="THIOREDOXIN-LIKE PROTEIN HI_1115"/>
    <property type="match status" value="1"/>
</dbReference>
<keyword evidence="3" id="KW-1185">Reference proteome</keyword>
<dbReference type="InterPro" id="IPR050553">
    <property type="entry name" value="Thioredoxin_ResA/DsbE_sf"/>
</dbReference>
<evidence type="ECO:0000313" key="2">
    <source>
        <dbReference type="EMBL" id="MBL7559774.1"/>
    </source>
</evidence>
<dbReference type="InterPro" id="IPR000866">
    <property type="entry name" value="AhpC/TSA"/>
</dbReference>
<accession>A0ABS1WKY1</accession>
<dbReference type="PANTHER" id="PTHR42852">
    <property type="entry name" value="THIOL:DISULFIDE INTERCHANGE PROTEIN DSBE"/>
    <property type="match status" value="1"/>
</dbReference>
<dbReference type="Proteomes" id="UP000605013">
    <property type="component" value="Unassembled WGS sequence"/>
</dbReference>
<dbReference type="InterPro" id="IPR013766">
    <property type="entry name" value="Thioredoxin_domain"/>
</dbReference>
<protein>
    <submittedName>
        <fullName evidence="2">TlpA family protein disulfide reductase</fullName>
    </submittedName>
</protein>
<dbReference type="RefSeq" id="WP_203000149.1">
    <property type="nucleotide sequence ID" value="NZ_JAEMEF010000005.1"/>
</dbReference>
<reference evidence="2 3" key="1">
    <citation type="submission" date="2020-12" db="EMBL/GenBank/DDBJ databases">
        <title>Olleya sediminilitoris sp. nov., isolated from a tidal flat.</title>
        <authorList>
            <person name="Park S."/>
            <person name="Yoon J.-H."/>
        </authorList>
    </citation>
    <scope>NUCLEOTIDE SEQUENCE [LARGE SCALE GENOMIC DNA]</scope>
    <source>
        <strain evidence="2 3">YSTF-M6</strain>
    </source>
</reference>
<dbReference type="EMBL" id="JAEMEF010000005">
    <property type="protein sequence ID" value="MBL7559774.1"/>
    <property type="molecule type" value="Genomic_DNA"/>
</dbReference>
<dbReference type="SUPFAM" id="SSF52833">
    <property type="entry name" value="Thioredoxin-like"/>
    <property type="match status" value="1"/>
</dbReference>
<comment type="caution">
    <text evidence="2">The sequence shown here is derived from an EMBL/GenBank/DDBJ whole genome shotgun (WGS) entry which is preliminary data.</text>
</comment>
<name>A0ABS1WKY1_9FLAO</name>
<organism evidence="2 3">
    <name type="scientific">Olleya sediminilitoris</name>
    <dbReference type="NCBI Taxonomy" id="2795739"/>
    <lineage>
        <taxon>Bacteria</taxon>
        <taxon>Pseudomonadati</taxon>
        <taxon>Bacteroidota</taxon>
        <taxon>Flavobacteriia</taxon>
        <taxon>Flavobacteriales</taxon>
        <taxon>Flavobacteriaceae</taxon>
    </lineage>
</organism>